<dbReference type="Proteomes" id="UP000546031">
    <property type="component" value="Unassembled WGS sequence"/>
</dbReference>
<evidence type="ECO:0000313" key="1">
    <source>
        <dbReference type="EMBL" id="NVE93623.1"/>
    </source>
</evidence>
<name>A0A850H708_9SPHN</name>
<gene>
    <name evidence="1" type="ORF">HUO12_01780</name>
</gene>
<protein>
    <submittedName>
        <fullName evidence="1">Uncharacterized protein</fullName>
    </submittedName>
</protein>
<reference evidence="1 2" key="1">
    <citation type="submission" date="2020-06" db="EMBL/GenBank/DDBJ databases">
        <title>Altererythrobacter lutimaris sp. nov., a marine bacterium isolated from a tidal flat.</title>
        <authorList>
            <person name="Kim D."/>
            <person name="Yoo Y."/>
            <person name="Kim J.-J."/>
        </authorList>
    </citation>
    <scope>NUCLEOTIDE SEQUENCE [LARGE SCALE GENOMIC DNA]</scope>
    <source>
        <strain evidence="1 2">JGD-16</strain>
    </source>
</reference>
<proteinExistence type="predicted"/>
<keyword evidence="2" id="KW-1185">Reference proteome</keyword>
<dbReference type="RefSeq" id="WP_176271978.1">
    <property type="nucleotide sequence ID" value="NZ_JABWTA010000001.1"/>
</dbReference>
<dbReference type="EMBL" id="JABWTA010000001">
    <property type="protein sequence ID" value="NVE93623.1"/>
    <property type="molecule type" value="Genomic_DNA"/>
</dbReference>
<evidence type="ECO:0000313" key="2">
    <source>
        <dbReference type="Proteomes" id="UP000546031"/>
    </source>
</evidence>
<comment type="caution">
    <text evidence="1">The sequence shown here is derived from an EMBL/GenBank/DDBJ whole genome shotgun (WGS) entry which is preliminary data.</text>
</comment>
<accession>A0A850H708</accession>
<organism evidence="1 2">
    <name type="scientific">Altererythrobacter lutimaris</name>
    <dbReference type="NCBI Taxonomy" id="2743979"/>
    <lineage>
        <taxon>Bacteria</taxon>
        <taxon>Pseudomonadati</taxon>
        <taxon>Pseudomonadota</taxon>
        <taxon>Alphaproteobacteria</taxon>
        <taxon>Sphingomonadales</taxon>
        <taxon>Erythrobacteraceae</taxon>
        <taxon>Altererythrobacter</taxon>
    </lineage>
</organism>
<dbReference type="AlphaFoldDB" id="A0A850H708"/>
<sequence>MTRYSFRSSQPDSWVAPRPYSDPNLRMRKYGRIQPMERPGLFERLLRAV</sequence>